<gene>
    <name evidence="4" type="ORF">TSOC_014991</name>
</gene>
<evidence type="ECO:0000313" key="5">
    <source>
        <dbReference type="Proteomes" id="UP000236333"/>
    </source>
</evidence>
<dbReference type="EMBL" id="PGGS01003588">
    <property type="protein sequence ID" value="PNG99236.1"/>
    <property type="molecule type" value="Genomic_DNA"/>
</dbReference>
<evidence type="ECO:0000256" key="2">
    <source>
        <dbReference type="SAM" id="MobiDB-lite"/>
    </source>
</evidence>
<reference evidence="4 5" key="1">
    <citation type="journal article" date="2017" name="Mol. Biol. Evol.">
        <title>The 4-celled Tetrabaena socialis nuclear genome reveals the essential components for genetic control of cell number at the origin of multicellularity in the volvocine lineage.</title>
        <authorList>
            <person name="Featherston J."/>
            <person name="Arakaki Y."/>
            <person name="Hanschen E.R."/>
            <person name="Ferris P.J."/>
            <person name="Michod R.E."/>
            <person name="Olson B.J.S.C."/>
            <person name="Nozaki H."/>
            <person name="Durand P.M."/>
        </authorList>
    </citation>
    <scope>NUCLEOTIDE SEQUENCE [LARGE SCALE GENOMIC DNA]</scope>
    <source>
        <strain evidence="4 5">NIES-571</strain>
    </source>
</reference>
<name>A0A2J7ZG45_9CHLO</name>
<feature type="domain" description="Activator of Hsp90 ATPase AHSA1-like N-terminal" evidence="3">
    <location>
        <begin position="78"/>
        <end position="124"/>
    </location>
</feature>
<dbReference type="OrthoDB" id="567237at2759"/>
<dbReference type="InterPro" id="IPR015310">
    <property type="entry name" value="AHSA1-like_N"/>
</dbReference>
<organism evidence="4 5">
    <name type="scientific">Tetrabaena socialis</name>
    <dbReference type="NCBI Taxonomy" id="47790"/>
    <lineage>
        <taxon>Eukaryota</taxon>
        <taxon>Viridiplantae</taxon>
        <taxon>Chlorophyta</taxon>
        <taxon>core chlorophytes</taxon>
        <taxon>Chlorophyceae</taxon>
        <taxon>CS clade</taxon>
        <taxon>Chlamydomonadales</taxon>
        <taxon>Tetrabaenaceae</taxon>
        <taxon>Tetrabaena</taxon>
    </lineage>
</organism>
<evidence type="ECO:0000313" key="4">
    <source>
        <dbReference type="EMBL" id="PNG99236.1"/>
    </source>
</evidence>
<sequence length="124" mass="11810">MPFASSAAPAAGPPRAGEPGAPASPSAMDPSACGPAPSAPSAAACCACAASSSSCACVGGGLHLSGSGAPPPAGTFEERGATAWAKGRLTELVRALELAGGQVTVVDVSSCEGEANIFIVRGKK</sequence>
<feature type="region of interest" description="Disordered" evidence="2">
    <location>
        <begin position="1"/>
        <end position="39"/>
    </location>
</feature>
<dbReference type="GO" id="GO:0001671">
    <property type="term" value="F:ATPase activator activity"/>
    <property type="evidence" value="ECO:0007669"/>
    <property type="project" value="InterPro"/>
</dbReference>
<evidence type="ECO:0000259" key="3">
    <source>
        <dbReference type="Pfam" id="PF09229"/>
    </source>
</evidence>
<comment type="similarity">
    <text evidence="1">Belongs to the AHA1 family.</text>
</comment>
<dbReference type="Gene3D" id="3.15.10.20">
    <property type="entry name" value="Activator of Hsp90 ATPase Aha1, N-terminal domain"/>
    <property type="match status" value="1"/>
</dbReference>
<evidence type="ECO:0000256" key="1">
    <source>
        <dbReference type="ARBA" id="ARBA00006817"/>
    </source>
</evidence>
<dbReference type="Pfam" id="PF09229">
    <property type="entry name" value="Aha1_N"/>
    <property type="match status" value="1"/>
</dbReference>
<dbReference type="GO" id="GO:0051087">
    <property type="term" value="F:protein-folding chaperone binding"/>
    <property type="evidence" value="ECO:0007669"/>
    <property type="project" value="InterPro"/>
</dbReference>
<protein>
    <recommendedName>
        <fullName evidence="3">Activator of Hsp90 ATPase AHSA1-like N-terminal domain-containing protein</fullName>
    </recommendedName>
</protein>
<comment type="caution">
    <text evidence="4">The sequence shown here is derived from an EMBL/GenBank/DDBJ whole genome shotgun (WGS) entry which is preliminary data.</text>
</comment>
<dbReference type="InterPro" id="IPR036338">
    <property type="entry name" value="Aha1"/>
</dbReference>
<accession>A0A2J7ZG45</accession>
<dbReference type="Proteomes" id="UP000236333">
    <property type="component" value="Unassembled WGS sequence"/>
</dbReference>
<dbReference type="SUPFAM" id="SSF103111">
    <property type="entry name" value="Activator of Hsp90 ATPase, Aha1"/>
    <property type="match status" value="1"/>
</dbReference>
<proteinExistence type="inferred from homology"/>
<dbReference type="AlphaFoldDB" id="A0A2J7ZG45"/>
<keyword evidence="5" id="KW-1185">Reference proteome</keyword>
<feature type="non-terminal residue" evidence="4">
    <location>
        <position position="124"/>
    </location>
</feature>